<dbReference type="AlphaFoldDB" id="A0A316DPL8"/>
<dbReference type="GO" id="GO:0003677">
    <property type="term" value="F:DNA binding"/>
    <property type="evidence" value="ECO:0007669"/>
    <property type="project" value="UniProtKB-KW"/>
</dbReference>
<comment type="caution">
    <text evidence="3">The sequence shown here is derived from an EMBL/GenBank/DDBJ whole genome shotgun (WGS) entry which is preliminary data.</text>
</comment>
<name>A0A316DPL8_9BACT</name>
<protein>
    <submittedName>
        <fullName evidence="3">DNA-binding XRE family transcriptional regulator</fullName>
    </submittedName>
</protein>
<organism evidence="3 4">
    <name type="scientific">Arcicella aurantiaca</name>
    <dbReference type="NCBI Taxonomy" id="591202"/>
    <lineage>
        <taxon>Bacteria</taxon>
        <taxon>Pseudomonadati</taxon>
        <taxon>Bacteroidota</taxon>
        <taxon>Cytophagia</taxon>
        <taxon>Cytophagales</taxon>
        <taxon>Flectobacillaceae</taxon>
        <taxon>Arcicella</taxon>
    </lineage>
</organism>
<dbReference type="PROSITE" id="PS50943">
    <property type="entry name" value="HTH_CROC1"/>
    <property type="match status" value="1"/>
</dbReference>
<evidence type="ECO:0000256" key="1">
    <source>
        <dbReference type="ARBA" id="ARBA00023125"/>
    </source>
</evidence>
<keyword evidence="4" id="KW-1185">Reference proteome</keyword>
<dbReference type="EMBL" id="QGGO01000027">
    <property type="protein sequence ID" value="PWK19448.1"/>
    <property type="molecule type" value="Genomic_DNA"/>
</dbReference>
<dbReference type="CDD" id="cd00093">
    <property type="entry name" value="HTH_XRE"/>
    <property type="match status" value="1"/>
</dbReference>
<dbReference type="SUPFAM" id="SSF47413">
    <property type="entry name" value="lambda repressor-like DNA-binding domains"/>
    <property type="match status" value="1"/>
</dbReference>
<dbReference type="PANTHER" id="PTHR46558">
    <property type="entry name" value="TRACRIPTIONAL REGULATORY PROTEIN-RELATED-RELATED"/>
    <property type="match status" value="1"/>
</dbReference>
<gene>
    <name evidence="3" type="ORF">LV89_03964</name>
</gene>
<dbReference type="InterPro" id="IPR010982">
    <property type="entry name" value="Lambda_DNA-bd_dom_sf"/>
</dbReference>
<dbReference type="PANTHER" id="PTHR46558:SF11">
    <property type="entry name" value="HTH-TYPE TRANSCRIPTIONAL REGULATOR XRE"/>
    <property type="match status" value="1"/>
</dbReference>
<sequence>MNKNNKIDSINARIKQLRLNNNLTQQEFADKINSTRAMIGQIETMVANPTLNMIINIVSNFEITYDFLIDGKERLEENSLNHSLQNQEIEFLKKEVELKNEIIEYQKQLLTSKTNKPIDEKPLQNN</sequence>
<dbReference type="RefSeq" id="WP_109744633.1">
    <property type="nucleotide sequence ID" value="NZ_QGGO01000027.1"/>
</dbReference>
<dbReference type="Pfam" id="PF01381">
    <property type="entry name" value="HTH_3"/>
    <property type="match status" value="1"/>
</dbReference>
<evidence type="ECO:0000313" key="3">
    <source>
        <dbReference type="EMBL" id="PWK19448.1"/>
    </source>
</evidence>
<accession>A0A316DPL8</accession>
<dbReference type="OrthoDB" id="9804491at2"/>
<proteinExistence type="predicted"/>
<reference evidence="3 4" key="1">
    <citation type="submission" date="2018-05" db="EMBL/GenBank/DDBJ databases">
        <title>Genomic Encyclopedia of Archaeal and Bacterial Type Strains, Phase II (KMG-II): from individual species to whole genera.</title>
        <authorList>
            <person name="Goeker M."/>
        </authorList>
    </citation>
    <scope>NUCLEOTIDE SEQUENCE [LARGE SCALE GENOMIC DNA]</scope>
    <source>
        <strain evidence="3 4">DSM 22214</strain>
    </source>
</reference>
<dbReference type="Proteomes" id="UP000245489">
    <property type="component" value="Unassembled WGS sequence"/>
</dbReference>
<dbReference type="InterPro" id="IPR001387">
    <property type="entry name" value="Cro/C1-type_HTH"/>
</dbReference>
<feature type="domain" description="HTH cro/C1-type" evidence="2">
    <location>
        <begin position="14"/>
        <end position="68"/>
    </location>
</feature>
<evidence type="ECO:0000259" key="2">
    <source>
        <dbReference type="PROSITE" id="PS50943"/>
    </source>
</evidence>
<dbReference type="Gene3D" id="1.10.260.40">
    <property type="entry name" value="lambda repressor-like DNA-binding domains"/>
    <property type="match status" value="1"/>
</dbReference>
<evidence type="ECO:0000313" key="4">
    <source>
        <dbReference type="Proteomes" id="UP000245489"/>
    </source>
</evidence>
<keyword evidence="1 3" id="KW-0238">DNA-binding</keyword>
<dbReference type="SMART" id="SM00530">
    <property type="entry name" value="HTH_XRE"/>
    <property type="match status" value="1"/>
</dbReference>